<feature type="transmembrane region" description="Helical" evidence="9">
    <location>
        <begin position="303"/>
        <end position="327"/>
    </location>
</feature>
<dbReference type="Pfam" id="PF02743">
    <property type="entry name" value="dCache_1"/>
    <property type="match status" value="1"/>
</dbReference>
<comment type="caution">
    <text evidence="11">The sequence shown here is derived from an EMBL/GenBank/DDBJ whole genome shotgun (WGS) entry which is preliminary data.</text>
</comment>
<dbReference type="GO" id="GO:0003700">
    <property type="term" value="F:DNA-binding transcription factor activity"/>
    <property type="evidence" value="ECO:0007669"/>
    <property type="project" value="InterPro"/>
</dbReference>
<evidence type="ECO:0000256" key="1">
    <source>
        <dbReference type="ARBA" id="ARBA00004651"/>
    </source>
</evidence>
<keyword evidence="4 9" id="KW-1133">Transmembrane helix</keyword>
<gene>
    <name evidence="11" type="ORF">PAT3040_03141</name>
</gene>
<keyword evidence="2" id="KW-1003">Cell membrane</keyword>
<dbReference type="InterPro" id="IPR033479">
    <property type="entry name" value="dCache_1"/>
</dbReference>
<dbReference type="InterPro" id="IPR009057">
    <property type="entry name" value="Homeodomain-like_sf"/>
</dbReference>
<keyword evidence="6" id="KW-0238">DNA-binding</keyword>
<dbReference type="AlphaFoldDB" id="A0A2R5EYX5"/>
<evidence type="ECO:0000313" key="12">
    <source>
        <dbReference type="Proteomes" id="UP000245202"/>
    </source>
</evidence>
<dbReference type="EMBL" id="BDQX01000171">
    <property type="protein sequence ID" value="GBG08554.1"/>
    <property type="molecule type" value="Genomic_DNA"/>
</dbReference>
<comment type="subcellular location">
    <subcellularLocation>
        <location evidence="1">Cell membrane</location>
        <topology evidence="1">Multi-pass membrane protein</topology>
    </subcellularLocation>
</comment>
<evidence type="ECO:0000256" key="4">
    <source>
        <dbReference type="ARBA" id="ARBA00022989"/>
    </source>
</evidence>
<keyword evidence="5" id="KW-0805">Transcription regulation</keyword>
<proteinExistence type="predicted"/>
<dbReference type="PANTHER" id="PTHR43280:SF28">
    <property type="entry name" value="HTH-TYPE TRANSCRIPTIONAL ACTIVATOR RHAS"/>
    <property type="match status" value="1"/>
</dbReference>
<dbReference type="Proteomes" id="UP000245202">
    <property type="component" value="Unassembled WGS sequence"/>
</dbReference>
<dbReference type="PANTHER" id="PTHR43280">
    <property type="entry name" value="ARAC-FAMILY TRANSCRIPTIONAL REGULATOR"/>
    <property type="match status" value="1"/>
</dbReference>
<evidence type="ECO:0000256" key="3">
    <source>
        <dbReference type="ARBA" id="ARBA00022692"/>
    </source>
</evidence>
<accession>A0A2R5EYX5</accession>
<feature type="domain" description="HTH araC/xylS-type" evidence="10">
    <location>
        <begin position="667"/>
        <end position="766"/>
    </location>
</feature>
<evidence type="ECO:0000313" key="11">
    <source>
        <dbReference type="EMBL" id="GBG08554.1"/>
    </source>
</evidence>
<dbReference type="Gene3D" id="1.10.10.60">
    <property type="entry name" value="Homeodomain-like"/>
    <property type="match status" value="2"/>
</dbReference>
<dbReference type="RefSeq" id="WP_108993492.1">
    <property type="nucleotide sequence ID" value="NZ_BDQX01000171.1"/>
</dbReference>
<keyword evidence="7 9" id="KW-0472">Membrane</keyword>
<evidence type="ECO:0000256" key="9">
    <source>
        <dbReference type="SAM" id="Phobius"/>
    </source>
</evidence>
<dbReference type="SUPFAM" id="SSF46689">
    <property type="entry name" value="Homeodomain-like"/>
    <property type="match status" value="1"/>
</dbReference>
<keyword evidence="8" id="KW-0804">Transcription</keyword>
<sequence length="774" mass="87260">MSTLRYFVLKKSLLIRIILSYLIVGILIIAALTLAITSKVSESLKNEWTESTDRSLEQSYNTANILLNSTYQQFGNAFDSADIQAGFYANEFDTGLMGRIGNKLTELANTNPMVHSVYVVNTRHELVFSSLTTVRTFDEFYDQQILQLLENSGAMRGSIFIPRHTSFVSDTKSFSGNLISVAYSSARDEKATNGAMILNLDQQVLQHMMMNGAGSNSFQSMILNRQGVVISHSDLSRINSNLSELDVVQRILQSESPRGVVETELDGTEHRLFYIKSESLGWVFIGDINYQSLLSKVNTMRQYILAVTAVILIVVGISGFFFTRMIYGPIHRLIKNVAGMRGSEANNEPISEFDMLTGAFRHLEREIQDLQSSMTAYRHTEQREVLRLLTTGGWTRDSDIERRLSKIGMSLPAEGFQVCMLRLDAFGELEETYSPNDLSLLKYAISNVADEICSAHFPAFSFDGEEDRIVILILKPHGSEELVTQILMDIQDNTEKFLKMSVSAFIGSHGGDLRSIPLSWQSAYNVSRYRLAFGPGCLIATEIEHSREPISDTLSATMEKQVSESMKVGDLSKTIYSLQEYFALLRKAPFDEMMILLNQLLFTVTRTAKAMATGDRSGLSTDIGALGQQLYRCETLDQAEEWFVGLSEMAISMRDKQSSQKNVMIVEKLREHIHQSYMDPNLTIEKLAEVAGLSVNYTRKIFKDIACVSLNQYLSDYRFEKAKVLLLTTDLPANRIGEMVGIDNTKYFYISFKKYSGKTPDHFRKSSDDRDDLK</sequence>
<dbReference type="PROSITE" id="PS01124">
    <property type="entry name" value="HTH_ARAC_FAMILY_2"/>
    <property type="match status" value="1"/>
</dbReference>
<dbReference type="Pfam" id="PF12833">
    <property type="entry name" value="HTH_18"/>
    <property type="match status" value="1"/>
</dbReference>
<dbReference type="Gene3D" id="3.30.450.20">
    <property type="entry name" value="PAS domain"/>
    <property type="match status" value="1"/>
</dbReference>
<name>A0A2R5EYX5_9BACL</name>
<feature type="transmembrane region" description="Helical" evidence="9">
    <location>
        <begin position="13"/>
        <end position="36"/>
    </location>
</feature>
<keyword evidence="3 9" id="KW-0812">Transmembrane</keyword>
<dbReference type="GO" id="GO:0043565">
    <property type="term" value="F:sequence-specific DNA binding"/>
    <property type="evidence" value="ECO:0007669"/>
    <property type="project" value="InterPro"/>
</dbReference>
<dbReference type="GO" id="GO:0005886">
    <property type="term" value="C:plasma membrane"/>
    <property type="evidence" value="ECO:0007669"/>
    <property type="project" value="UniProtKB-SubCell"/>
</dbReference>
<organism evidence="11 12">
    <name type="scientific">Paenibacillus agaridevorans</name>
    <dbReference type="NCBI Taxonomy" id="171404"/>
    <lineage>
        <taxon>Bacteria</taxon>
        <taxon>Bacillati</taxon>
        <taxon>Bacillota</taxon>
        <taxon>Bacilli</taxon>
        <taxon>Bacillales</taxon>
        <taxon>Paenibacillaceae</taxon>
        <taxon>Paenibacillus</taxon>
    </lineage>
</organism>
<dbReference type="InterPro" id="IPR018060">
    <property type="entry name" value="HTH_AraC"/>
</dbReference>
<evidence type="ECO:0000259" key="10">
    <source>
        <dbReference type="PROSITE" id="PS01124"/>
    </source>
</evidence>
<reference evidence="11 12" key="1">
    <citation type="submission" date="2017-08" db="EMBL/GenBank/DDBJ databases">
        <title>Substantial Increase in Enzyme Production by Combined Drug-Resistance Mutations in Paenibacillus agaridevorans.</title>
        <authorList>
            <person name="Tanaka Y."/>
            <person name="Funane K."/>
            <person name="Hosaka T."/>
            <person name="Shiwa Y."/>
            <person name="Fujita N."/>
            <person name="Miyazaki T."/>
            <person name="Yoshikawa H."/>
            <person name="Murakami K."/>
            <person name="Kasahara K."/>
            <person name="Inaoka T."/>
            <person name="Hiraga Y."/>
            <person name="Ochi K."/>
        </authorList>
    </citation>
    <scope>NUCLEOTIDE SEQUENCE [LARGE SCALE GENOMIC DNA]</scope>
    <source>
        <strain evidence="11 12">T-3040</strain>
    </source>
</reference>
<evidence type="ECO:0000256" key="6">
    <source>
        <dbReference type="ARBA" id="ARBA00023125"/>
    </source>
</evidence>
<evidence type="ECO:0000256" key="8">
    <source>
        <dbReference type="ARBA" id="ARBA00023163"/>
    </source>
</evidence>
<keyword evidence="12" id="KW-1185">Reference proteome</keyword>
<protein>
    <submittedName>
        <fullName evidence="11">Transcriptional regulator</fullName>
    </submittedName>
</protein>
<evidence type="ECO:0000256" key="7">
    <source>
        <dbReference type="ARBA" id="ARBA00023136"/>
    </source>
</evidence>
<evidence type="ECO:0000256" key="2">
    <source>
        <dbReference type="ARBA" id="ARBA00022475"/>
    </source>
</evidence>
<evidence type="ECO:0000256" key="5">
    <source>
        <dbReference type="ARBA" id="ARBA00023015"/>
    </source>
</evidence>
<dbReference type="SMART" id="SM00342">
    <property type="entry name" value="HTH_ARAC"/>
    <property type="match status" value="1"/>
</dbReference>